<dbReference type="RefSeq" id="WP_160353406.1">
    <property type="nucleotide sequence ID" value="NZ_SDWJ01000001.1"/>
</dbReference>
<dbReference type="PANTHER" id="PTHR23088">
    <property type="entry name" value="NITRILASE-RELATED"/>
    <property type="match status" value="1"/>
</dbReference>
<evidence type="ECO:0000313" key="4">
    <source>
        <dbReference type="Proteomes" id="UP000471147"/>
    </source>
</evidence>
<evidence type="ECO:0000259" key="2">
    <source>
        <dbReference type="PROSITE" id="PS50263"/>
    </source>
</evidence>
<evidence type="ECO:0000313" key="3">
    <source>
        <dbReference type="EMBL" id="MVZ97546.1"/>
    </source>
</evidence>
<accession>A0A6I4LZP3</accession>
<comment type="caution">
    <text evidence="3">The sequence shown here is derived from an EMBL/GenBank/DDBJ whole genome shotgun (WGS) entry which is preliminary data.</text>
</comment>
<dbReference type="InterPro" id="IPR036526">
    <property type="entry name" value="C-N_Hydrolase_sf"/>
</dbReference>
<feature type="domain" description="CN hydrolase" evidence="2">
    <location>
        <begin position="1"/>
        <end position="249"/>
    </location>
</feature>
<organism evidence="3 4">
    <name type="scientific">Sphingorhabdus profundilacus</name>
    <dbReference type="NCBI Taxonomy" id="2509718"/>
    <lineage>
        <taxon>Bacteria</taxon>
        <taxon>Pseudomonadati</taxon>
        <taxon>Pseudomonadota</taxon>
        <taxon>Alphaproteobacteria</taxon>
        <taxon>Sphingomonadales</taxon>
        <taxon>Sphingomonadaceae</taxon>
        <taxon>Sphingorhabdus</taxon>
    </lineage>
</organism>
<dbReference type="InterPro" id="IPR003010">
    <property type="entry name" value="C-N_Hydrolase"/>
</dbReference>
<dbReference type="OrthoDB" id="9811121at2"/>
<protein>
    <submittedName>
        <fullName evidence="3">Carbon-nitrogen hydrolase family protein</fullName>
    </submittedName>
</protein>
<dbReference type="SUPFAM" id="SSF56317">
    <property type="entry name" value="Carbon-nitrogen hydrolase"/>
    <property type="match status" value="1"/>
</dbReference>
<gene>
    <name evidence="3" type="ORF">EUU23_07485</name>
</gene>
<proteinExistence type="predicted"/>
<dbReference type="PROSITE" id="PS50263">
    <property type="entry name" value="CN_HYDROLASE"/>
    <property type="match status" value="1"/>
</dbReference>
<name>A0A6I4LZP3_9SPHN</name>
<keyword evidence="4" id="KW-1185">Reference proteome</keyword>
<dbReference type="EMBL" id="SDWJ01000001">
    <property type="protein sequence ID" value="MVZ97546.1"/>
    <property type="molecule type" value="Genomic_DNA"/>
</dbReference>
<dbReference type="InterPro" id="IPR045254">
    <property type="entry name" value="Nit1/2_C-N_Hydrolase"/>
</dbReference>
<dbReference type="GO" id="GO:0016811">
    <property type="term" value="F:hydrolase activity, acting on carbon-nitrogen (but not peptide) bonds, in linear amides"/>
    <property type="evidence" value="ECO:0007669"/>
    <property type="project" value="InterPro"/>
</dbReference>
<dbReference type="Proteomes" id="UP000471147">
    <property type="component" value="Unassembled WGS sequence"/>
</dbReference>
<dbReference type="PANTHER" id="PTHR23088:SF27">
    <property type="entry name" value="DEAMINATED GLUTATHIONE AMIDASE"/>
    <property type="match status" value="1"/>
</dbReference>
<reference evidence="3 4" key="1">
    <citation type="submission" date="2019-01" db="EMBL/GenBank/DDBJ databases">
        <title>Sphingorhabdus lacus sp.nov., isolated from an oligotrophic freshwater lake.</title>
        <authorList>
            <person name="Park M."/>
        </authorList>
    </citation>
    <scope>NUCLEOTIDE SEQUENCE [LARGE SCALE GENOMIC DNA]</scope>
    <source>
        <strain evidence="3 4">IMCC26285</strain>
    </source>
</reference>
<sequence>MKIAVHQMCSGICPTGNVEKMADAIYQAAAQGANMYFAPEMSVLLDRNRTRAAANIDFESDSLALIQLTEAARKCGIWVHIGSMPVQDGQGGKYANRSIIIDSEGKIRARYDKMHLFDVDLSTGETWRESNAYNAGSGPVAVNCPLGLLGLTICYDIRFPDLFAAYARSAVDVLALPAAFTVPTGAAHWHVLLRARAIECQAFVIAAAQSGLHEDGRQTYGHSLVIDPWGEVLLDMEDGEGIGYATLDLSHIAEARRQIPVQSNRREITMPVQIC</sequence>
<keyword evidence="1 3" id="KW-0378">Hydrolase</keyword>
<dbReference type="Gene3D" id="3.60.110.10">
    <property type="entry name" value="Carbon-nitrogen hydrolase"/>
    <property type="match status" value="1"/>
</dbReference>
<dbReference type="Pfam" id="PF00795">
    <property type="entry name" value="CN_hydrolase"/>
    <property type="match status" value="1"/>
</dbReference>
<dbReference type="CDD" id="cd07572">
    <property type="entry name" value="nit"/>
    <property type="match status" value="1"/>
</dbReference>
<dbReference type="AlphaFoldDB" id="A0A6I4LZP3"/>
<evidence type="ECO:0000256" key="1">
    <source>
        <dbReference type="ARBA" id="ARBA00022801"/>
    </source>
</evidence>